<evidence type="ECO:0000256" key="1">
    <source>
        <dbReference type="SAM" id="SignalP"/>
    </source>
</evidence>
<comment type="caution">
    <text evidence="2">The sequence shown here is derived from an EMBL/GenBank/DDBJ whole genome shotgun (WGS) entry which is preliminary data.</text>
</comment>
<reference evidence="3" key="1">
    <citation type="journal article" date="2019" name="Int. J. Syst. Evol. Microbiol.">
        <title>The Global Catalogue of Microorganisms (GCM) 10K type strain sequencing project: providing services to taxonomists for standard genome sequencing and annotation.</title>
        <authorList>
            <consortium name="The Broad Institute Genomics Platform"/>
            <consortium name="The Broad Institute Genome Sequencing Center for Infectious Disease"/>
            <person name="Wu L."/>
            <person name="Ma J."/>
        </authorList>
    </citation>
    <scope>NUCLEOTIDE SEQUENCE [LARGE SCALE GENOMIC DNA]</scope>
    <source>
        <strain evidence="3">KCTC 52274</strain>
    </source>
</reference>
<organism evidence="2 3">
    <name type="scientific">Aquimarina rubra</name>
    <dbReference type="NCBI Taxonomy" id="1920033"/>
    <lineage>
        <taxon>Bacteria</taxon>
        <taxon>Pseudomonadati</taxon>
        <taxon>Bacteroidota</taxon>
        <taxon>Flavobacteriia</taxon>
        <taxon>Flavobacteriales</taxon>
        <taxon>Flavobacteriaceae</taxon>
        <taxon>Aquimarina</taxon>
    </lineage>
</organism>
<keyword evidence="3" id="KW-1185">Reference proteome</keyword>
<gene>
    <name evidence="2" type="ORF">ACFSR1_08175</name>
</gene>
<proteinExistence type="predicted"/>
<accession>A0ABW5LEP0</accession>
<dbReference type="Proteomes" id="UP001597319">
    <property type="component" value="Unassembled WGS sequence"/>
</dbReference>
<protein>
    <recommendedName>
        <fullName evidence="4">DUF3108 domain-containing protein</fullName>
    </recommendedName>
</protein>
<evidence type="ECO:0000313" key="2">
    <source>
        <dbReference type="EMBL" id="MFD2562646.1"/>
    </source>
</evidence>
<dbReference type="RefSeq" id="WP_378291431.1">
    <property type="nucleotide sequence ID" value="NZ_JBHULE010000016.1"/>
</dbReference>
<name>A0ABW5LEP0_9FLAO</name>
<sequence>MKRKFVLTIIGTFFFSYLMAQDGSNIRYYETDKLDRTLIGKYCHIDFGKTSFGGQAVDTIEIDVKGQRMKFYEHREDDGYNNWFNKQYLIRVENKNHSSARLQNSRIDSLTSDKIYVTSTLSYYTNESPIDTITVFQHSYDKKNISKILIEN</sequence>
<evidence type="ECO:0000313" key="3">
    <source>
        <dbReference type="Proteomes" id="UP001597319"/>
    </source>
</evidence>
<keyword evidence="1" id="KW-0732">Signal</keyword>
<evidence type="ECO:0008006" key="4">
    <source>
        <dbReference type="Google" id="ProtNLM"/>
    </source>
</evidence>
<feature type="signal peptide" evidence="1">
    <location>
        <begin position="1"/>
        <end position="20"/>
    </location>
</feature>
<feature type="chain" id="PRO_5046833902" description="DUF3108 domain-containing protein" evidence="1">
    <location>
        <begin position="21"/>
        <end position="152"/>
    </location>
</feature>
<dbReference type="EMBL" id="JBHULE010000016">
    <property type="protein sequence ID" value="MFD2562646.1"/>
    <property type="molecule type" value="Genomic_DNA"/>
</dbReference>